<reference evidence="1" key="1">
    <citation type="submission" date="2018-06" db="EMBL/GenBank/DDBJ databases">
        <authorList>
            <person name="Zhirakovskaya E."/>
        </authorList>
    </citation>
    <scope>NUCLEOTIDE SEQUENCE</scope>
</reference>
<dbReference type="AlphaFoldDB" id="A0A3B0XEH0"/>
<organism evidence="1">
    <name type="scientific">hydrothermal vent metagenome</name>
    <dbReference type="NCBI Taxonomy" id="652676"/>
    <lineage>
        <taxon>unclassified sequences</taxon>
        <taxon>metagenomes</taxon>
        <taxon>ecological metagenomes</taxon>
    </lineage>
</organism>
<evidence type="ECO:0000313" key="1">
    <source>
        <dbReference type="EMBL" id="VAW61507.1"/>
    </source>
</evidence>
<name>A0A3B0XEH0_9ZZZZ</name>
<sequence>MALVYDFGGILSLQPMQKYTVIMVEREKFLFQKDNGRYYERKSRLI</sequence>
<proteinExistence type="predicted"/>
<gene>
    <name evidence="1" type="ORF">MNBD_GAMMA11-2536</name>
</gene>
<dbReference type="EMBL" id="UOFG01000148">
    <property type="protein sequence ID" value="VAW61507.1"/>
    <property type="molecule type" value="Genomic_DNA"/>
</dbReference>
<protein>
    <submittedName>
        <fullName evidence="1">Uncharacterized protein</fullName>
    </submittedName>
</protein>
<accession>A0A3B0XEH0</accession>